<feature type="transmembrane region" description="Helical" evidence="5">
    <location>
        <begin position="22"/>
        <end position="39"/>
    </location>
</feature>
<evidence type="ECO:0000313" key="7">
    <source>
        <dbReference type="EMBL" id="EMA35734.1"/>
    </source>
</evidence>
<evidence type="ECO:0000259" key="6">
    <source>
        <dbReference type="PROSITE" id="PS50928"/>
    </source>
</evidence>
<dbReference type="InterPro" id="IPR000515">
    <property type="entry name" value="MetI-like"/>
</dbReference>
<keyword evidence="3 5" id="KW-1133">Transmembrane helix</keyword>
<comment type="caution">
    <text evidence="7">The sequence shown here is derived from an EMBL/GenBank/DDBJ whole genome shotgun (WGS) entry which is preliminary data.</text>
</comment>
<dbReference type="EMBL" id="AOMB01000043">
    <property type="protein sequence ID" value="EMA35734.1"/>
    <property type="molecule type" value="Genomic_DNA"/>
</dbReference>
<gene>
    <name evidence="7" type="ORF">C447_16289</name>
</gene>
<dbReference type="PATRIC" id="fig|1132509.6.peg.3790"/>
<organism evidence="7 8">
    <name type="scientific">Halococcus hamelinensis 100A6</name>
    <dbReference type="NCBI Taxonomy" id="1132509"/>
    <lineage>
        <taxon>Archaea</taxon>
        <taxon>Methanobacteriati</taxon>
        <taxon>Methanobacteriota</taxon>
        <taxon>Stenosarchaea group</taxon>
        <taxon>Halobacteria</taxon>
        <taxon>Halobacteriales</taxon>
        <taxon>Halococcaceae</taxon>
        <taxon>Halococcus</taxon>
    </lineage>
</organism>
<dbReference type="Gene3D" id="1.10.3720.10">
    <property type="entry name" value="MetI-like"/>
    <property type="match status" value="1"/>
</dbReference>
<dbReference type="GO" id="GO:0005886">
    <property type="term" value="C:plasma membrane"/>
    <property type="evidence" value="ECO:0007669"/>
    <property type="project" value="UniProtKB-SubCell"/>
</dbReference>
<feature type="transmembrane region" description="Helical" evidence="5">
    <location>
        <begin position="215"/>
        <end position="233"/>
    </location>
</feature>
<dbReference type="RefSeq" id="WP_007695789.1">
    <property type="nucleotide sequence ID" value="NZ_AJRK01000377.1"/>
</dbReference>
<evidence type="ECO:0000256" key="2">
    <source>
        <dbReference type="ARBA" id="ARBA00022692"/>
    </source>
</evidence>
<reference evidence="7 8" key="1">
    <citation type="journal article" date="2014" name="PLoS Genet.">
        <title>Phylogenetically driven sequencing of extremely halophilic archaea reveals strategies for static and dynamic osmo-response.</title>
        <authorList>
            <person name="Becker E.A."/>
            <person name="Seitzer P.M."/>
            <person name="Tritt A."/>
            <person name="Larsen D."/>
            <person name="Krusor M."/>
            <person name="Yao A.I."/>
            <person name="Wu D."/>
            <person name="Madern D."/>
            <person name="Eisen J.A."/>
            <person name="Darling A.E."/>
            <person name="Facciotti M.T."/>
        </authorList>
    </citation>
    <scope>NUCLEOTIDE SEQUENCE [LARGE SCALE GENOMIC DNA]</scope>
    <source>
        <strain evidence="7 8">100A6</strain>
    </source>
</reference>
<name>M0LTK5_9EURY</name>
<evidence type="ECO:0000256" key="4">
    <source>
        <dbReference type="ARBA" id="ARBA00023136"/>
    </source>
</evidence>
<dbReference type="Proteomes" id="UP000011566">
    <property type="component" value="Unassembled WGS sequence"/>
</dbReference>
<evidence type="ECO:0000256" key="3">
    <source>
        <dbReference type="ARBA" id="ARBA00022989"/>
    </source>
</evidence>
<feature type="transmembrane region" description="Helical" evidence="5">
    <location>
        <begin position="117"/>
        <end position="138"/>
    </location>
</feature>
<dbReference type="eggNOG" id="arCOG00159">
    <property type="taxonomic scope" value="Archaea"/>
</dbReference>
<dbReference type="AlphaFoldDB" id="M0LTK5"/>
<feature type="domain" description="ABC transmembrane type-1" evidence="6">
    <location>
        <begin position="83"/>
        <end position="293"/>
    </location>
</feature>
<dbReference type="CDD" id="cd06261">
    <property type="entry name" value="TM_PBP2"/>
    <property type="match status" value="1"/>
</dbReference>
<feature type="transmembrane region" description="Helical" evidence="5">
    <location>
        <begin position="272"/>
        <end position="293"/>
    </location>
</feature>
<evidence type="ECO:0000313" key="8">
    <source>
        <dbReference type="Proteomes" id="UP000011566"/>
    </source>
</evidence>
<keyword evidence="4 5" id="KW-0472">Membrane</keyword>
<evidence type="ECO:0000256" key="1">
    <source>
        <dbReference type="ARBA" id="ARBA00004141"/>
    </source>
</evidence>
<dbReference type="PANTHER" id="PTHR43879:SF1">
    <property type="entry name" value="GLUCOSE IMPORT SYSTEM PERMEASE PROTEIN GLCU"/>
    <property type="match status" value="1"/>
</dbReference>
<dbReference type="Pfam" id="PF00528">
    <property type="entry name" value="BPD_transp_1"/>
    <property type="match status" value="1"/>
</dbReference>
<comment type="subcellular location">
    <subcellularLocation>
        <location evidence="5">Cell membrane</location>
        <topology evidence="5">Multi-pass membrane protein</topology>
    </subcellularLocation>
    <subcellularLocation>
        <location evidence="1">Membrane</location>
        <topology evidence="1">Multi-pass membrane protein</topology>
    </subcellularLocation>
</comment>
<sequence>MSRGTTDRTLFDRLPGFDLSRALLYLLILFFVAFFLVPLETGLMTAFKTTQGVTNTLPFFPPLGEAFTFQKWVDAFDMLGRGLVNSMVLTVPATLLCLLFGSTAAYGLTLINWRGQIFVLVLFLIGIFIPYQAVLVPLSRFWSMVPLEEWLSPLYVLSFVQPEHAQLVELIITDAAYGIPICTLLFRGYYLSLPGDLIEAAKLDGASVTSIYRRIVLPLSTPMIGVVFIYQFTQIWNEFLFTLTIVGSADSPAAPVTLILSGLGSSLSGVDFGMRMAGAFIAALPTLVIYVLFAEQFAEGLETGG</sequence>
<keyword evidence="2 5" id="KW-0812">Transmembrane</keyword>
<evidence type="ECO:0000256" key="5">
    <source>
        <dbReference type="RuleBase" id="RU363032"/>
    </source>
</evidence>
<dbReference type="SUPFAM" id="SSF161098">
    <property type="entry name" value="MetI-like"/>
    <property type="match status" value="1"/>
</dbReference>
<comment type="similarity">
    <text evidence="5">Belongs to the binding-protein-dependent transport system permease family.</text>
</comment>
<dbReference type="InterPro" id="IPR035906">
    <property type="entry name" value="MetI-like_sf"/>
</dbReference>
<dbReference type="PROSITE" id="PS50928">
    <property type="entry name" value="ABC_TM1"/>
    <property type="match status" value="1"/>
</dbReference>
<dbReference type="GO" id="GO:0055085">
    <property type="term" value="P:transmembrane transport"/>
    <property type="evidence" value="ECO:0007669"/>
    <property type="project" value="InterPro"/>
</dbReference>
<keyword evidence="8" id="KW-1185">Reference proteome</keyword>
<feature type="transmembrane region" description="Helical" evidence="5">
    <location>
        <begin position="88"/>
        <end position="111"/>
    </location>
</feature>
<keyword evidence="5" id="KW-0813">Transport</keyword>
<dbReference type="OrthoDB" id="97781at2157"/>
<protein>
    <submittedName>
        <fullName evidence="7">Sugar ABC transporter permease</fullName>
    </submittedName>
</protein>
<accession>M0LTK5</accession>
<dbReference type="PANTHER" id="PTHR43879">
    <property type="entry name" value="ABC TRANSPORTER PERMEASE PROTEIN"/>
    <property type="match status" value="1"/>
</dbReference>
<proteinExistence type="inferred from homology"/>